<evidence type="ECO:0000256" key="5">
    <source>
        <dbReference type="ARBA" id="ARBA00023136"/>
    </source>
</evidence>
<keyword evidence="5 6" id="KW-0472">Membrane</keyword>
<keyword evidence="4 6" id="KW-1133">Transmembrane helix</keyword>
<name>A0ABQ4FFA9_9ACTN</name>
<gene>
    <name evidence="8" type="ORF">Mam01_36750</name>
</gene>
<feature type="region of interest" description="Disordered" evidence="7">
    <location>
        <begin position="248"/>
        <end position="287"/>
    </location>
</feature>
<evidence type="ECO:0000256" key="3">
    <source>
        <dbReference type="ARBA" id="ARBA00022692"/>
    </source>
</evidence>
<sequence length="287" mass="30737">MYRFLLTRRWVGLHLLVLALIPAFFFLGKWQWGRFEENSARSTRITANLAAAPVPIDRLDRPGGAVPEKDGHRLVTATGRYDPAHELVVRRRTLNARVGFYVVTPLVTPGGAVLVNRGWVPAGATADAPPRVPAPPAGEVTVTGRLRPAETRENSGIRVRAGLPAGQILLIDTSAVAKGLPYPVYGGFVELTDQRPPAGASPELLPAPDVGAGGGLNLAYAVQWWLFIGIAVGGWVLLVRREARDLREAGDTGEDTGDDTGEDAVPEDAPRSVISPVITPSDRDTAR</sequence>
<dbReference type="PROSITE" id="PS50895">
    <property type="entry name" value="SURF1"/>
    <property type="match status" value="1"/>
</dbReference>
<feature type="transmembrane region" description="Helical" evidence="6">
    <location>
        <begin position="218"/>
        <end position="238"/>
    </location>
</feature>
<evidence type="ECO:0000256" key="6">
    <source>
        <dbReference type="RuleBase" id="RU363076"/>
    </source>
</evidence>
<accession>A0ABQ4FFA9</accession>
<evidence type="ECO:0000256" key="7">
    <source>
        <dbReference type="SAM" id="MobiDB-lite"/>
    </source>
</evidence>
<keyword evidence="9" id="KW-1185">Reference proteome</keyword>
<evidence type="ECO:0000313" key="8">
    <source>
        <dbReference type="EMBL" id="GIH33511.1"/>
    </source>
</evidence>
<comment type="subcellular location">
    <subcellularLocation>
        <location evidence="6">Cell membrane</location>
        <topology evidence="6">Multi-pass membrane protein</topology>
    </subcellularLocation>
    <subcellularLocation>
        <location evidence="1">Membrane</location>
    </subcellularLocation>
</comment>
<reference evidence="8 9" key="1">
    <citation type="submission" date="2021-01" db="EMBL/GenBank/DDBJ databases">
        <title>Whole genome shotgun sequence of Microbispora amethystogenes NBRC 101907.</title>
        <authorList>
            <person name="Komaki H."/>
            <person name="Tamura T."/>
        </authorList>
    </citation>
    <scope>NUCLEOTIDE SEQUENCE [LARGE SCALE GENOMIC DNA]</scope>
    <source>
        <strain evidence="8 9">NBRC 101907</strain>
    </source>
</reference>
<feature type="transmembrane region" description="Helical" evidence="6">
    <location>
        <begin position="12"/>
        <end position="32"/>
    </location>
</feature>
<comment type="similarity">
    <text evidence="2 6">Belongs to the SURF1 family.</text>
</comment>
<dbReference type="CDD" id="cd06662">
    <property type="entry name" value="SURF1"/>
    <property type="match status" value="1"/>
</dbReference>
<dbReference type="RefSeq" id="WP_204286497.1">
    <property type="nucleotide sequence ID" value="NZ_BAABEJ010000007.1"/>
</dbReference>
<feature type="compositionally biased region" description="Acidic residues" evidence="7">
    <location>
        <begin position="251"/>
        <end position="266"/>
    </location>
</feature>
<dbReference type="PANTHER" id="PTHR23427">
    <property type="entry name" value="SURFEIT LOCUS PROTEIN"/>
    <property type="match status" value="1"/>
</dbReference>
<keyword evidence="6" id="KW-1003">Cell membrane</keyword>
<dbReference type="EMBL" id="BOOB01000026">
    <property type="protein sequence ID" value="GIH33511.1"/>
    <property type="molecule type" value="Genomic_DNA"/>
</dbReference>
<dbReference type="Pfam" id="PF02104">
    <property type="entry name" value="SURF1"/>
    <property type="match status" value="1"/>
</dbReference>
<evidence type="ECO:0000313" key="9">
    <source>
        <dbReference type="Proteomes" id="UP000651728"/>
    </source>
</evidence>
<proteinExistence type="inferred from homology"/>
<dbReference type="PANTHER" id="PTHR23427:SF2">
    <property type="entry name" value="SURFEIT LOCUS PROTEIN 1"/>
    <property type="match status" value="1"/>
</dbReference>
<dbReference type="Proteomes" id="UP000651728">
    <property type="component" value="Unassembled WGS sequence"/>
</dbReference>
<organism evidence="8 9">
    <name type="scientific">Microbispora amethystogenes</name>
    <dbReference type="NCBI Taxonomy" id="1427754"/>
    <lineage>
        <taxon>Bacteria</taxon>
        <taxon>Bacillati</taxon>
        <taxon>Actinomycetota</taxon>
        <taxon>Actinomycetes</taxon>
        <taxon>Streptosporangiales</taxon>
        <taxon>Streptosporangiaceae</taxon>
        <taxon>Microbispora</taxon>
    </lineage>
</organism>
<protein>
    <recommendedName>
        <fullName evidence="6">SURF1-like protein</fullName>
    </recommendedName>
</protein>
<dbReference type="InterPro" id="IPR002994">
    <property type="entry name" value="Surf1/Shy1"/>
</dbReference>
<keyword evidence="3 6" id="KW-0812">Transmembrane</keyword>
<evidence type="ECO:0000256" key="1">
    <source>
        <dbReference type="ARBA" id="ARBA00004370"/>
    </source>
</evidence>
<dbReference type="InterPro" id="IPR045214">
    <property type="entry name" value="Surf1/Surf4"/>
</dbReference>
<evidence type="ECO:0000256" key="4">
    <source>
        <dbReference type="ARBA" id="ARBA00022989"/>
    </source>
</evidence>
<evidence type="ECO:0000256" key="2">
    <source>
        <dbReference type="ARBA" id="ARBA00007165"/>
    </source>
</evidence>
<comment type="caution">
    <text evidence="8">The sequence shown here is derived from an EMBL/GenBank/DDBJ whole genome shotgun (WGS) entry which is preliminary data.</text>
</comment>